<dbReference type="PATRIC" id="fig|1679444.3.peg.370"/>
<dbReference type="Gene3D" id="3.40.50.1820">
    <property type="entry name" value="alpha/beta hydrolase"/>
    <property type="match status" value="1"/>
</dbReference>
<dbReference type="GO" id="GO:0016787">
    <property type="term" value="F:hydrolase activity"/>
    <property type="evidence" value="ECO:0007669"/>
    <property type="project" value="UniProtKB-KW"/>
</dbReference>
<reference evidence="2" key="1">
    <citation type="submission" date="2016-09" db="EMBL/GenBank/DDBJ databases">
        <authorList>
            <person name="Koehorst J."/>
        </authorList>
    </citation>
    <scope>NUCLEOTIDE SEQUENCE [LARGE SCALE GENOMIC DNA]</scope>
</reference>
<dbReference type="InterPro" id="IPR029058">
    <property type="entry name" value="AB_hydrolase_fold"/>
</dbReference>
<keyword evidence="2" id="KW-1185">Reference proteome</keyword>
<dbReference type="Proteomes" id="UP000176204">
    <property type="component" value="Chromosome I"/>
</dbReference>
<dbReference type="AlphaFoldDB" id="A0A1C7PEI9"/>
<sequence length="196" mass="21195">MSQGKHIVIVHGYGSAPGRNWFPWLKAELERRGFSADVLQLPDAAAPCLDAWLDCIASHVRDSGCKTFFVAHSLGCISLLGALHRLEVGSRFGGMVLVSGFSRPVEGLRELDAFANQEIDFARLAAMSGRTVVIAAGDDPVVPAAATEELAAKLHAEFILCEHGGHFMDSDGFKEWPFLLARIEEVLSSSRCRSGT</sequence>
<dbReference type="RefSeq" id="WP_067772425.1">
    <property type="nucleotide sequence ID" value="NZ_LIGX01000002.1"/>
</dbReference>
<dbReference type="InterPro" id="IPR010662">
    <property type="entry name" value="RBBP9/YdeN"/>
</dbReference>
<dbReference type="PANTHER" id="PTHR15394">
    <property type="entry name" value="SERINE HYDROLASE RBBP9"/>
    <property type="match status" value="1"/>
</dbReference>
<evidence type="ECO:0000313" key="1">
    <source>
        <dbReference type="EMBL" id="SEH71779.1"/>
    </source>
</evidence>
<dbReference type="PANTHER" id="PTHR15394:SF3">
    <property type="entry name" value="SERINE HYDROLASE RBBP9"/>
    <property type="match status" value="1"/>
</dbReference>
<protein>
    <submittedName>
        <fullName evidence="1">Alpha/beta hydrolase fold</fullName>
    </submittedName>
</protein>
<dbReference type="EMBL" id="LT629973">
    <property type="protein sequence ID" value="SEH71779.1"/>
    <property type="molecule type" value="Genomic_DNA"/>
</dbReference>
<proteinExistence type="predicted"/>
<dbReference type="STRING" id="1679444.PYTT_0197"/>
<keyword evidence="1" id="KW-0378">Hydrolase</keyword>
<evidence type="ECO:0000313" key="2">
    <source>
        <dbReference type="Proteomes" id="UP000176204"/>
    </source>
</evidence>
<dbReference type="SUPFAM" id="SSF53474">
    <property type="entry name" value="alpha/beta-Hydrolases"/>
    <property type="match status" value="1"/>
</dbReference>
<dbReference type="KEGG" id="agl:PYTT_0197"/>
<name>A0A1C7PEI9_9BACT</name>
<accession>A0A1C7PEI9</accession>
<dbReference type="Pfam" id="PF06821">
    <property type="entry name" value="Ser_hydrolase"/>
    <property type="match status" value="1"/>
</dbReference>
<gene>
    <name evidence="1" type="ORF">PYTT_0197</name>
</gene>
<organism evidence="1 2">
    <name type="scientific">Akkermansia glycaniphila</name>
    <dbReference type="NCBI Taxonomy" id="1679444"/>
    <lineage>
        <taxon>Bacteria</taxon>
        <taxon>Pseudomonadati</taxon>
        <taxon>Verrucomicrobiota</taxon>
        <taxon>Verrucomicrobiia</taxon>
        <taxon>Verrucomicrobiales</taxon>
        <taxon>Akkermansiaceae</taxon>
        <taxon>Akkermansia</taxon>
    </lineage>
</organism>